<dbReference type="AlphaFoldDB" id="A0A8R1TK76"/>
<keyword evidence="2" id="KW-1185">Reference proteome</keyword>
<sequence length="71" mass="8474">MDEKYLEKFVYLSMNCWNFQSDSKRDGSNASIYILCTKHFKTDLKLSSFTKMSNNDVFYIQFIYNAFDVDI</sequence>
<organism evidence="1 2">
    <name type="scientific">Onchocerca volvulus</name>
    <dbReference type="NCBI Taxonomy" id="6282"/>
    <lineage>
        <taxon>Eukaryota</taxon>
        <taxon>Metazoa</taxon>
        <taxon>Ecdysozoa</taxon>
        <taxon>Nematoda</taxon>
        <taxon>Chromadorea</taxon>
        <taxon>Rhabditida</taxon>
        <taxon>Spirurina</taxon>
        <taxon>Spiruromorpha</taxon>
        <taxon>Filarioidea</taxon>
        <taxon>Onchocercidae</taxon>
        <taxon>Onchocerca</taxon>
    </lineage>
</organism>
<accession>A0A8R1TK76</accession>
<dbReference type="EnsemblMetazoa" id="OVOC10962.1">
    <property type="protein sequence ID" value="OVOC10962.1"/>
    <property type="gene ID" value="WBGene00247771"/>
</dbReference>
<reference evidence="1" key="2">
    <citation type="submission" date="2022-06" db="UniProtKB">
        <authorList>
            <consortium name="EnsemblMetazoa"/>
        </authorList>
    </citation>
    <scope>IDENTIFICATION</scope>
</reference>
<protein>
    <submittedName>
        <fullName evidence="1">Uncharacterized protein</fullName>
    </submittedName>
</protein>
<reference evidence="2" key="1">
    <citation type="submission" date="2013-10" db="EMBL/GenBank/DDBJ databases">
        <title>Genome sequencing of Onchocerca volvulus.</title>
        <authorList>
            <person name="Cotton J."/>
            <person name="Tsai J."/>
            <person name="Stanley E."/>
            <person name="Tracey A."/>
            <person name="Holroyd N."/>
            <person name="Lustigman S."/>
            <person name="Berriman M."/>
        </authorList>
    </citation>
    <scope>NUCLEOTIDE SEQUENCE</scope>
</reference>
<evidence type="ECO:0000313" key="1">
    <source>
        <dbReference type="EnsemblMetazoa" id="OVOC10962.1"/>
    </source>
</evidence>
<dbReference type="EMBL" id="CMVM020000346">
    <property type="status" value="NOT_ANNOTATED_CDS"/>
    <property type="molecule type" value="Genomic_DNA"/>
</dbReference>
<proteinExistence type="predicted"/>
<dbReference type="Proteomes" id="UP000024404">
    <property type="component" value="Unassembled WGS sequence"/>
</dbReference>
<name>A0A8R1TK76_ONCVO</name>
<evidence type="ECO:0000313" key="2">
    <source>
        <dbReference type="Proteomes" id="UP000024404"/>
    </source>
</evidence>